<evidence type="ECO:0000313" key="15">
    <source>
        <dbReference type="EMBL" id="BBE16873.1"/>
    </source>
</evidence>
<dbReference type="PROSITE" id="PS51257">
    <property type="entry name" value="PROKAR_LIPOPROTEIN"/>
    <property type="match status" value="1"/>
</dbReference>
<dbReference type="PROSITE" id="PS00545">
    <property type="entry name" value="ALDOSE_1_EPIMERASE"/>
    <property type="match status" value="1"/>
</dbReference>
<evidence type="ECO:0000256" key="2">
    <source>
        <dbReference type="ARBA" id="ARBA00001913"/>
    </source>
</evidence>
<proteinExistence type="inferred from homology"/>
<feature type="binding site" evidence="14">
    <location>
        <begin position="105"/>
        <end position="106"/>
    </location>
    <ligand>
        <name>beta-D-galactose</name>
        <dbReference type="ChEBI" id="CHEBI:27667"/>
    </ligand>
</feature>
<dbReference type="Proteomes" id="UP001193389">
    <property type="component" value="Chromosome"/>
</dbReference>
<dbReference type="SUPFAM" id="SSF74650">
    <property type="entry name" value="Galactose mutarotase-like"/>
    <property type="match status" value="1"/>
</dbReference>
<dbReference type="Pfam" id="PF01263">
    <property type="entry name" value="Aldose_epim"/>
    <property type="match status" value="1"/>
</dbReference>
<keyword evidence="9 11" id="KW-0413">Isomerase</keyword>
<comment type="catalytic activity">
    <reaction evidence="1 11">
        <text>alpha-D-glucose = beta-D-glucose</text>
        <dbReference type="Rhea" id="RHEA:10264"/>
        <dbReference type="ChEBI" id="CHEBI:15903"/>
        <dbReference type="ChEBI" id="CHEBI:17925"/>
        <dbReference type="EC" id="5.1.3.3"/>
    </reaction>
</comment>
<dbReference type="UniPathway" id="UPA00242"/>
<evidence type="ECO:0000256" key="8">
    <source>
        <dbReference type="ARBA" id="ARBA00022837"/>
    </source>
</evidence>
<dbReference type="EMBL" id="AP018694">
    <property type="protein sequence ID" value="BBE16873.1"/>
    <property type="molecule type" value="Genomic_DNA"/>
</dbReference>
<evidence type="ECO:0000256" key="10">
    <source>
        <dbReference type="ARBA" id="ARBA00023277"/>
    </source>
</evidence>
<name>A0A5K7S5Q8_9BACT</name>
<dbReference type="GO" id="GO:0005737">
    <property type="term" value="C:cytoplasm"/>
    <property type="evidence" value="ECO:0007669"/>
    <property type="project" value="TreeGrafter"/>
</dbReference>
<evidence type="ECO:0000256" key="5">
    <source>
        <dbReference type="ARBA" id="ARBA00011245"/>
    </source>
</evidence>
<accession>A0A5K7S5Q8</accession>
<comment type="pathway">
    <text evidence="3 11">Carbohydrate metabolism; hexose metabolism.</text>
</comment>
<dbReference type="InterPro" id="IPR018052">
    <property type="entry name" value="Ald1_epimerase_CS"/>
</dbReference>
<evidence type="ECO:0000256" key="7">
    <source>
        <dbReference type="ARBA" id="ARBA00014165"/>
    </source>
</evidence>
<dbReference type="AlphaFoldDB" id="A0A5K7S5Q8"/>
<dbReference type="Gene3D" id="2.70.98.10">
    <property type="match status" value="1"/>
</dbReference>
<dbReference type="PIRSF" id="PIRSF005096">
    <property type="entry name" value="GALM"/>
    <property type="match status" value="1"/>
</dbReference>
<evidence type="ECO:0000256" key="12">
    <source>
        <dbReference type="PIRSR" id="PIRSR005096-1"/>
    </source>
</evidence>
<dbReference type="GO" id="GO:0030246">
    <property type="term" value="F:carbohydrate binding"/>
    <property type="evidence" value="ECO:0007669"/>
    <property type="project" value="InterPro"/>
</dbReference>
<evidence type="ECO:0000313" key="16">
    <source>
        <dbReference type="Proteomes" id="UP001193389"/>
    </source>
</evidence>
<evidence type="ECO:0000256" key="14">
    <source>
        <dbReference type="PIRSR" id="PIRSR005096-3"/>
    </source>
</evidence>
<organism evidence="15 16">
    <name type="scientific">Aquipluma nitroreducens</name>
    <dbReference type="NCBI Taxonomy" id="2010828"/>
    <lineage>
        <taxon>Bacteria</taxon>
        <taxon>Pseudomonadati</taxon>
        <taxon>Bacteroidota</taxon>
        <taxon>Bacteroidia</taxon>
        <taxon>Marinilabiliales</taxon>
        <taxon>Prolixibacteraceae</taxon>
        <taxon>Aquipluma</taxon>
    </lineage>
</organism>
<feature type="binding site" evidence="13">
    <location>
        <position position="278"/>
    </location>
    <ligand>
        <name>beta-D-galactose</name>
        <dbReference type="ChEBI" id="CHEBI:27667"/>
    </ligand>
</feature>
<dbReference type="GO" id="GO:0006006">
    <property type="term" value="P:glucose metabolic process"/>
    <property type="evidence" value="ECO:0007669"/>
    <property type="project" value="TreeGrafter"/>
</dbReference>
<evidence type="ECO:0000256" key="6">
    <source>
        <dbReference type="ARBA" id="ARBA00013185"/>
    </source>
</evidence>
<reference evidence="15" key="1">
    <citation type="journal article" date="2020" name="Int. J. Syst. Evol. Microbiol.">
        <title>Aquipluma nitroreducens gen. nov. sp. nov., a novel facultatively anaerobic bacterium isolated from a freshwater lake.</title>
        <authorList>
            <person name="Watanabe M."/>
            <person name="Kojima H."/>
            <person name="Fukui M."/>
        </authorList>
    </citation>
    <scope>NUCLEOTIDE SEQUENCE</scope>
    <source>
        <strain evidence="15">MeG22</strain>
    </source>
</reference>
<evidence type="ECO:0000256" key="4">
    <source>
        <dbReference type="ARBA" id="ARBA00006206"/>
    </source>
</evidence>
<dbReference type="InterPro" id="IPR008183">
    <property type="entry name" value="Aldose_1/G6P_1-epimerase"/>
</dbReference>
<dbReference type="GO" id="GO:0004034">
    <property type="term" value="F:aldose 1-epimerase activity"/>
    <property type="evidence" value="ECO:0007669"/>
    <property type="project" value="UniProtKB-EC"/>
</dbReference>
<sequence>MKKLIGSLVIAGIIVSCSAPKKEFTPIYSKADFEKEVNGKKTTLFTLKNEGGIMVTLTNYGAKIVSIFTPDKNGAMEDVVLGYKSIDEYVAGDAGQGAVVGPYANRIANGQFEIDGQVYQLPVNNHKACLHSGPESFYRQVYDAKEIQTADGPAVEMTLQSPDGQWGFPGNKNVKVTYTLTKDNGLKIDYEATTDKSCFFNLTNHVYFNLKGEGMGDILDHVLVVDANSSTAVGDSTLIPTGEIVDIRGTAMDFTTPHTVGERINDPMPQLKMGGGYDHNYILNKDQNGDEMTFCASILEPVSGRFLECFTTEPAVQLYTGNFLTGNIIGKRGNAYNYRNGMCLETQHYPDSPHHANFPNTLLKPGETLKSTTIYKFSVKK</sequence>
<comment type="similarity">
    <text evidence="4 11">Belongs to the aldose epimerase family.</text>
</comment>
<gene>
    <name evidence="15" type="ORF">AQPE_1020</name>
</gene>
<dbReference type="InterPro" id="IPR011013">
    <property type="entry name" value="Gal_mutarotase_sf_dom"/>
</dbReference>
<keyword evidence="10 11" id="KW-0119">Carbohydrate metabolism</keyword>
<feature type="binding site" evidence="14">
    <location>
        <begin position="205"/>
        <end position="207"/>
    </location>
    <ligand>
        <name>beta-D-galactose</name>
        <dbReference type="ChEBI" id="CHEBI:27667"/>
    </ligand>
</feature>
<dbReference type="InterPro" id="IPR014718">
    <property type="entry name" value="GH-type_carb-bd"/>
</dbReference>
<dbReference type="PANTHER" id="PTHR10091">
    <property type="entry name" value="ALDOSE-1-EPIMERASE"/>
    <property type="match status" value="1"/>
</dbReference>
<evidence type="ECO:0000256" key="3">
    <source>
        <dbReference type="ARBA" id="ARBA00005028"/>
    </source>
</evidence>
<evidence type="ECO:0000256" key="1">
    <source>
        <dbReference type="ARBA" id="ARBA00001614"/>
    </source>
</evidence>
<dbReference type="CDD" id="cd09019">
    <property type="entry name" value="galactose_mutarotase_like"/>
    <property type="match status" value="1"/>
</dbReference>
<dbReference type="EC" id="5.1.3.3" evidence="6 11"/>
<dbReference type="RefSeq" id="WP_318349910.1">
    <property type="nucleotide sequence ID" value="NZ_AP018694.1"/>
</dbReference>
<evidence type="ECO:0000256" key="11">
    <source>
        <dbReference type="PIRNR" id="PIRNR005096"/>
    </source>
</evidence>
<evidence type="ECO:0000256" key="9">
    <source>
        <dbReference type="ARBA" id="ARBA00023235"/>
    </source>
</evidence>
<dbReference type="PANTHER" id="PTHR10091:SF0">
    <property type="entry name" value="GALACTOSE MUTAROTASE"/>
    <property type="match status" value="1"/>
</dbReference>
<feature type="active site" description="Proton acceptor" evidence="12">
    <location>
        <position position="345"/>
    </location>
</feature>
<keyword evidence="16" id="KW-1185">Reference proteome</keyword>
<comment type="subunit">
    <text evidence="5">Monomer.</text>
</comment>
<feature type="active site" description="Proton donor" evidence="12">
    <location>
        <position position="205"/>
    </location>
</feature>
<dbReference type="KEGG" id="anf:AQPE_1020"/>
<dbReference type="InterPro" id="IPR047215">
    <property type="entry name" value="Galactose_mutarotase-like"/>
</dbReference>
<comment type="cofactor">
    <cofactor evidence="2">
        <name>Ca(2+)</name>
        <dbReference type="ChEBI" id="CHEBI:29108"/>
    </cofactor>
</comment>
<keyword evidence="8" id="KW-0106">Calcium</keyword>
<dbReference type="GO" id="GO:0033499">
    <property type="term" value="P:galactose catabolic process via UDP-galactose, Leloir pathway"/>
    <property type="evidence" value="ECO:0007669"/>
    <property type="project" value="TreeGrafter"/>
</dbReference>
<dbReference type="InterPro" id="IPR015443">
    <property type="entry name" value="Aldose_1-epimerase"/>
</dbReference>
<evidence type="ECO:0000256" key="13">
    <source>
        <dbReference type="PIRSR" id="PIRSR005096-2"/>
    </source>
</evidence>
<dbReference type="NCBIfam" id="NF008277">
    <property type="entry name" value="PRK11055.1"/>
    <property type="match status" value="1"/>
</dbReference>
<protein>
    <recommendedName>
        <fullName evidence="7 11">Aldose 1-epimerase</fullName>
        <ecNumber evidence="6 11">5.1.3.3</ecNumber>
    </recommendedName>
</protein>